<evidence type="ECO:0000256" key="1">
    <source>
        <dbReference type="ARBA" id="ARBA00004651"/>
    </source>
</evidence>
<dbReference type="Pfam" id="PF03600">
    <property type="entry name" value="CitMHS"/>
    <property type="match status" value="1"/>
</dbReference>
<feature type="transmembrane region" description="Helical" evidence="10">
    <location>
        <begin position="159"/>
        <end position="178"/>
    </location>
</feature>
<evidence type="ECO:0000256" key="6">
    <source>
        <dbReference type="ARBA" id="ARBA00022692"/>
    </source>
</evidence>
<comment type="similarity">
    <text evidence="2">Belongs to the ArsB family.</text>
</comment>
<feature type="transmembrane region" description="Helical" evidence="10">
    <location>
        <begin position="254"/>
        <end position="274"/>
    </location>
</feature>
<feature type="transmembrane region" description="Helical" evidence="10">
    <location>
        <begin position="286"/>
        <end position="309"/>
    </location>
</feature>
<evidence type="ECO:0000256" key="8">
    <source>
        <dbReference type="ARBA" id="ARBA00022989"/>
    </source>
</evidence>
<keyword evidence="7" id="KW-0059">Arsenical resistance</keyword>
<keyword evidence="9 10" id="KW-0472">Membrane</keyword>
<feature type="transmembrane region" description="Helical" evidence="10">
    <location>
        <begin position="316"/>
        <end position="336"/>
    </location>
</feature>
<dbReference type="InterPro" id="IPR004680">
    <property type="entry name" value="Cit_transptr-like_dom"/>
</dbReference>
<keyword evidence="13" id="KW-1185">Reference proteome</keyword>
<feature type="transmembrane region" description="Helical" evidence="10">
    <location>
        <begin position="80"/>
        <end position="105"/>
    </location>
</feature>
<evidence type="ECO:0000256" key="7">
    <source>
        <dbReference type="ARBA" id="ARBA00022849"/>
    </source>
</evidence>
<gene>
    <name evidence="12" type="ORF">M6B22_18780</name>
</gene>
<organism evidence="12 13">
    <name type="scientific">Jatrophihabitans cynanchi</name>
    <dbReference type="NCBI Taxonomy" id="2944128"/>
    <lineage>
        <taxon>Bacteria</taxon>
        <taxon>Bacillati</taxon>
        <taxon>Actinomycetota</taxon>
        <taxon>Actinomycetes</taxon>
        <taxon>Jatrophihabitantales</taxon>
        <taxon>Jatrophihabitantaceae</taxon>
        <taxon>Jatrophihabitans</taxon>
    </lineage>
</organism>
<proteinExistence type="inferred from homology"/>
<evidence type="ECO:0000313" key="12">
    <source>
        <dbReference type="EMBL" id="WAX56556.1"/>
    </source>
</evidence>
<keyword evidence="6 10" id="KW-0812">Transmembrane</keyword>
<evidence type="ECO:0000259" key="11">
    <source>
        <dbReference type="Pfam" id="PF03600"/>
    </source>
</evidence>
<evidence type="ECO:0000256" key="10">
    <source>
        <dbReference type="SAM" id="Phobius"/>
    </source>
</evidence>
<feature type="transmembrane region" description="Helical" evidence="10">
    <location>
        <begin position="199"/>
        <end position="218"/>
    </location>
</feature>
<keyword evidence="4" id="KW-0813">Transport</keyword>
<dbReference type="PRINTS" id="PR00758">
    <property type="entry name" value="ARSENICPUMP"/>
</dbReference>
<comment type="subcellular location">
    <subcellularLocation>
        <location evidence="1">Cell membrane</location>
        <topology evidence="1">Multi-pass membrane protein</topology>
    </subcellularLocation>
</comment>
<evidence type="ECO:0000313" key="13">
    <source>
        <dbReference type="Proteomes" id="UP001164693"/>
    </source>
</evidence>
<evidence type="ECO:0000256" key="3">
    <source>
        <dbReference type="ARBA" id="ARBA00009843"/>
    </source>
</evidence>
<dbReference type="PANTHER" id="PTHR43302">
    <property type="entry name" value="TRANSPORTER ARSB-RELATED"/>
    <property type="match status" value="1"/>
</dbReference>
<name>A0ABY7K094_9ACTN</name>
<dbReference type="Proteomes" id="UP001164693">
    <property type="component" value="Chromosome"/>
</dbReference>
<dbReference type="InterPro" id="IPR000802">
    <property type="entry name" value="Arsenical_pump_ArsB"/>
</dbReference>
<comment type="similarity">
    <text evidence="3">Belongs to the CitM (TC 2.A.11) transporter family.</text>
</comment>
<feature type="transmembrane region" description="Helical" evidence="10">
    <location>
        <begin position="12"/>
        <end position="32"/>
    </location>
</feature>
<reference evidence="12" key="1">
    <citation type="submission" date="2022-05" db="EMBL/GenBank/DDBJ databases">
        <title>Jatrophihabitans sp. SB3-54 whole genome sequence.</title>
        <authorList>
            <person name="Suh M.K."/>
            <person name="Eom M.K."/>
            <person name="Kim J.S."/>
            <person name="Kim H.S."/>
            <person name="Do H.E."/>
            <person name="Shin Y.K."/>
            <person name="Lee J.-S."/>
        </authorList>
    </citation>
    <scope>NUCLEOTIDE SEQUENCE</scope>
    <source>
        <strain evidence="12">SB3-54</strain>
    </source>
</reference>
<evidence type="ECO:0000256" key="4">
    <source>
        <dbReference type="ARBA" id="ARBA00022448"/>
    </source>
</evidence>
<evidence type="ECO:0000256" key="2">
    <source>
        <dbReference type="ARBA" id="ARBA00006433"/>
    </source>
</evidence>
<feature type="transmembrane region" description="Helical" evidence="10">
    <location>
        <begin position="44"/>
        <end position="68"/>
    </location>
</feature>
<dbReference type="EMBL" id="CP097463">
    <property type="protein sequence ID" value="WAX56556.1"/>
    <property type="molecule type" value="Genomic_DNA"/>
</dbReference>
<feature type="domain" description="Citrate transporter-like" evidence="11">
    <location>
        <begin position="6"/>
        <end position="328"/>
    </location>
</feature>
<feature type="transmembrane region" description="Helical" evidence="10">
    <location>
        <begin position="224"/>
        <end position="242"/>
    </location>
</feature>
<keyword evidence="8 10" id="KW-1133">Transmembrane helix</keyword>
<protein>
    <submittedName>
        <fullName evidence="12">SLC13 family permease</fullName>
    </submittedName>
</protein>
<keyword evidence="5" id="KW-1003">Cell membrane</keyword>
<sequence>MAVFRPRGVSEAVVAVPAAGLVVLLGIVPADAAGRTLRELAPTVGFLAGVLVFGHLCDEAGVFAYLGASAARAARTRPRRLLVLVVVLAAAVTAVLTLDATVVLLTPVVLAVTRRSAVAVRPYAYACVRLANSGSLLLPVSNLTNLLAFSTTDLSFGRFAALMLLPWLLACSGEWLGVRTYFRRDLPNAGEAPELAQPAAPRYALAVLVVTVCGFVLLSSLDVPVAWAAGAGCLLLLAPRFARRDISPRRLLDEASLGFCAFVLALAVVVDAVARHGLGSALAQLVPSGSSLAALLGIAFLAALLANVVNNLPATLVLLPLVAANPAAVLAMLVGVNVGPNATFGGSLATLLWRRMLPAEERPRVREFHAFGLLSVPLIVAVATAGLWLGVRLVGV</sequence>
<evidence type="ECO:0000256" key="9">
    <source>
        <dbReference type="ARBA" id="ARBA00023136"/>
    </source>
</evidence>
<dbReference type="PANTHER" id="PTHR43302:SF5">
    <property type="entry name" value="TRANSPORTER ARSB-RELATED"/>
    <property type="match status" value="1"/>
</dbReference>
<feature type="transmembrane region" description="Helical" evidence="10">
    <location>
        <begin position="370"/>
        <end position="391"/>
    </location>
</feature>
<accession>A0ABY7K094</accession>
<evidence type="ECO:0000256" key="5">
    <source>
        <dbReference type="ARBA" id="ARBA00022475"/>
    </source>
</evidence>